<accession>A0ABV2Q6F8</accession>
<dbReference type="Proteomes" id="UP001549320">
    <property type="component" value="Unassembled WGS sequence"/>
</dbReference>
<name>A0ABV2Q6F8_9BURK</name>
<dbReference type="InterPro" id="IPR005064">
    <property type="entry name" value="BUG"/>
</dbReference>
<dbReference type="RefSeq" id="WP_354442239.1">
    <property type="nucleotide sequence ID" value="NZ_JBEPSH010000002.1"/>
</dbReference>
<evidence type="ECO:0000256" key="2">
    <source>
        <dbReference type="SAM" id="SignalP"/>
    </source>
</evidence>
<reference evidence="3 4" key="1">
    <citation type="submission" date="2024-06" db="EMBL/GenBank/DDBJ databases">
        <title>Sorghum-associated microbial communities from plants grown in Nebraska, USA.</title>
        <authorList>
            <person name="Schachtman D."/>
        </authorList>
    </citation>
    <scope>NUCLEOTIDE SEQUENCE [LARGE SCALE GENOMIC DNA]</scope>
    <source>
        <strain evidence="3 4">2709</strain>
    </source>
</reference>
<dbReference type="PIRSF" id="PIRSF017082">
    <property type="entry name" value="YflP"/>
    <property type="match status" value="1"/>
</dbReference>
<dbReference type="Pfam" id="PF03401">
    <property type="entry name" value="TctC"/>
    <property type="match status" value="1"/>
</dbReference>
<organism evidence="3 4">
    <name type="scientific">Ottowia thiooxydans</name>
    <dbReference type="NCBI Taxonomy" id="219182"/>
    <lineage>
        <taxon>Bacteria</taxon>
        <taxon>Pseudomonadati</taxon>
        <taxon>Pseudomonadota</taxon>
        <taxon>Betaproteobacteria</taxon>
        <taxon>Burkholderiales</taxon>
        <taxon>Comamonadaceae</taxon>
        <taxon>Ottowia</taxon>
    </lineage>
</organism>
<comment type="similarity">
    <text evidence="1">Belongs to the UPF0065 (bug) family.</text>
</comment>
<keyword evidence="3" id="KW-0675">Receptor</keyword>
<comment type="caution">
    <text evidence="3">The sequence shown here is derived from an EMBL/GenBank/DDBJ whole genome shotgun (WGS) entry which is preliminary data.</text>
</comment>
<sequence length="329" mass="35633">MALSLRRRLLMQSAAASVFCPVLPGFGQAPVWPNRIVRFVSQSGAGDPVDLRMRDFMLGLAPLLGGATLVPDNKPGAGGVLAHQSVLNAPADGNSVLLGNASMTILPSFNRKLPYSPQNDLVPVAIQGLSPIGLAIPASRPEKTLKEWLQYARRQSGQLNYSSVGNGSPSHLYGFQLADDMGFQATHIPFKGGNPGLLAMLAGDVQYGMYDTFTLRPLLTKNSLRVLAVTGDERSKFLPDVPTFKELGHAGYERMGWTGYFFKAGTAQSIVDRLAQSINQLNGTPEWAKKREDLWSSWRAMSPAVMARQVKSDTEAWAAIVQKTGVYAD</sequence>
<feature type="signal peptide" evidence="2">
    <location>
        <begin position="1"/>
        <end position="16"/>
    </location>
</feature>
<keyword evidence="2" id="KW-0732">Signal</keyword>
<dbReference type="PANTHER" id="PTHR42928:SF5">
    <property type="entry name" value="BLR1237 PROTEIN"/>
    <property type="match status" value="1"/>
</dbReference>
<protein>
    <submittedName>
        <fullName evidence="3">Tripartite-type tricarboxylate transporter receptor subunit TctC</fullName>
    </submittedName>
</protein>
<evidence type="ECO:0000313" key="4">
    <source>
        <dbReference type="Proteomes" id="UP001549320"/>
    </source>
</evidence>
<dbReference type="InterPro" id="IPR042100">
    <property type="entry name" value="Bug_dom1"/>
</dbReference>
<dbReference type="Gene3D" id="3.40.190.10">
    <property type="entry name" value="Periplasmic binding protein-like II"/>
    <property type="match status" value="1"/>
</dbReference>
<dbReference type="PANTHER" id="PTHR42928">
    <property type="entry name" value="TRICARBOXYLATE-BINDING PROTEIN"/>
    <property type="match status" value="1"/>
</dbReference>
<evidence type="ECO:0000313" key="3">
    <source>
        <dbReference type="EMBL" id="MET4576255.1"/>
    </source>
</evidence>
<dbReference type="Gene3D" id="3.40.190.150">
    <property type="entry name" value="Bordetella uptake gene, domain 1"/>
    <property type="match status" value="1"/>
</dbReference>
<keyword evidence="4" id="KW-1185">Reference proteome</keyword>
<gene>
    <name evidence="3" type="ORF">ABIE13_001355</name>
</gene>
<dbReference type="SUPFAM" id="SSF53850">
    <property type="entry name" value="Periplasmic binding protein-like II"/>
    <property type="match status" value="1"/>
</dbReference>
<evidence type="ECO:0000256" key="1">
    <source>
        <dbReference type="ARBA" id="ARBA00006987"/>
    </source>
</evidence>
<dbReference type="EMBL" id="JBEPSH010000002">
    <property type="protein sequence ID" value="MET4576255.1"/>
    <property type="molecule type" value="Genomic_DNA"/>
</dbReference>
<dbReference type="CDD" id="cd07012">
    <property type="entry name" value="PBP2_Bug_TTT"/>
    <property type="match status" value="1"/>
</dbReference>
<proteinExistence type="inferred from homology"/>
<feature type="chain" id="PRO_5046593197" evidence="2">
    <location>
        <begin position="17"/>
        <end position="329"/>
    </location>
</feature>